<accession>A0A1T4MBU8</accession>
<organism evidence="4 5">
    <name type="scientific">Sediminibacterium ginsengisoli</name>
    <dbReference type="NCBI Taxonomy" id="413434"/>
    <lineage>
        <taxon>Bacteria</taxon>
        <taxon>Pseudomonadati</taxon>
        <taxon>Bacteroidota</taxon>
        <taxon>Chitinophagia</taxon>
        <taxon>Chitinophagales</taxon>
        <taxon>Chitinophagaceae</taxon>
        <taxon>Sediminibacterium</taxon>
    </lineage>
</organism>
<evidence type="ECO:0000256" key="3">
    <source>
        <dbReference type="ARBA" id="ARBA00022985"/>
    </source>
</evidence>
<keyword evidence="3" id="KW-0448">Lipopolysaccharide biosynthesis</keyword>
<dbReference type="STRING" id="413434.SAMN04488132_103297"/>
<dbReference type="InterPro" id="IPR003329">
    <property type="entry name" value="Cytidylyl_trans"/>
</dbReference>
<evidence type="ECO:0000313" key="4">
    <source>
        <dbReference type="EMBL" id="SJZ64327.1"/>
    </source>
</evidence>
<dbReference type="SUPFAM" id="SSF53448">
    <property type="entry name" value="Nucleotide-diphospho-sugar transferases"/>
    <property type="match status" value="1"/>
</dbReference>
<dbReference type="PANTHER" id="PTHR42866">
    <property type="entry name" value="3-DEOXY-MANNO-OCTULOSONATE CYTIDYLYLTRANSFERASE"/>
    <property type="match status" value="1"/>
</dbReference>
<dbReference type="GO" id="GO:0005829">
    <property type="term" value="C:cytosol"/>
    <property type="evidence" value="ECO:0007669"/>
    <property type="project" value="TreeGrafter"/>
</dbReference>
<proteinExistence type="predicted"/>
<protein>
    <submittedName>
        <fullName evidence="4">3-deoxy-manno-octulosonate cytidylyltransferase (CMP-KDO synthetase)</fullName>
    </submittedName>
</protein>
<keyword evidence="2 4" id="KW-0548">Nucleotidyltransferase</keyword>
<dbReference type="InterPro" id="IPR004528">
    <property type="entry name" value="KdsB"/>
</dbReference>
<dbReference type="Proteomes" id="UP000190888">
    <property type="component" value="Unassembled WGS sequence"/>
</dbReference>
<evidence type="ECO:0000313" key="5">
    <source>
        <dbReference type="Proteomes" id="UP000190888"/>
    </source>
</evidence>
<dbReference type="NCBIfam" id="NF003952">
    <property type="entry name" value="PRK05450.1-5"/>
    <property type="match status" value="1"/>
</dbReference>
<reference evidence="4 5" key="1">
    <citation type="submission" date="2017-02" db="EMBL/GenBank/DDBJ databases">
        <authorList>
            <person name="Peterson S.W."/>
        </authorList>
    </citation>
    <scope>NUCLEOTIDE SEQUENCE [LARGE SCALE GENOMIC DNA]</scope>
    <source>
        <strain evidence="4 5">DSM 22335</strain>
    </source>
</reference>
<dbReference type="PANTHER" id="PTHR42866:SF2">
    <property type="entry name" value="3-DEOXY-MANNO-OCTULOSONATE CYTIDYLYLTRANSFERASE, MITOCHONDRIAL"/>
    <property type="match status" value="1"/>
</dbReference>
<evidence type="ECO:0000256" key="1">
    <source>
        <dbReference type="ARBA" id="ARBA00022679"/>
    </source>
</evidence>
<dbReference type="RefSeq" id="WP_245825600.1">
    <property type="nucleotide sequence ID" value="NZ_FUWH01000003.1"/>
</dbReference>
<dbReference type="Pfam" id="PF02348">
    <property type="entry name" value="CTP_transf_3"/>
    <property type="match status" value="1"/>
</dbReference>
<dbReference type="EMBL" id="FUWH01000003">
    <property type="protein sequence ID" value="SJZ64327.1"/>
    <property type="molecule type" value="Genomic_DNA"/>
</dbReference>
<sequence>MEMDALKKPRIICLIPARYDATRYPGKLMTLLVNKTVIRYTYENVVSMNLFDYVAVVTNSDVIRDEIEKHGGNVIYMPVNFESGSDRIAAALENLEGDIILNVQGDEPFVRPEPLQDMIGSFNLEQNDNMVASLMRPMDNEDDVRSSDFVKVVCDRNNFALYFSRSVVPFQKKAEPKAVYYEHIGVYGFTRKSLLQFSSLEPTPLERIESIECLRFLENGIPIKMIETPYHIIEIDTEADRIKAEELIRSGYYK</sequence>
<dbReference type="GO" id="GO:0008690">
    <property type="term" value="F:3-deoxy-manno-octulosonate cytidylyltransferase activity"/>
    <property type="evidence" value="ECO:0007669"/>
    <property type="project" value="InterPro"/>
</dbReference>
<dbReference type="AlphaFoldDB" id="A0A1T4MBU8"/>
<name>A0A1T4MBU8_9BACT</name>
<keyword evidence="5" id="KW-1185">Reference proteome</keyword>
<dbReference type="GO" id="GO:0009103">
    <property type="term" value="P:lipopolysaccharide biosynthetic process"/>
    <property type="evidence" value="ECO:0007669"/>
    <property type="project" value="UniProtKB-KW"/>
</dbReference>
<dbReference type="CDD" id="cd02517">
    <property type="entry name" value="CMP-KDO-Synthetase"/>
    <property type="match status" value="1"/>
</dbReference>
<keyword evidence="1 4" id="KW-0808">Transferase</keyword>
<gene>
    <name evidence="4" type="ORF">SAMN04488132_103297</name>
</gene>
<evidence type="ECO:0000256" key="2">
    <source>
        <dbReference type="ARBA" id="ARBA00022695"/>
    </source>
</evidence>
<dbReference type="InterPro" id="IPR029044">
    <property type="entry name" value="Nucleotide-diphossugar_trans"/>
</dbReference>
<dbReference type="Gene3D" id="3.90.550.10">
    <property type="entry name" value="Spore Coat Polysaccharide Biosynthesis Protein SpsA, Chain A"/>
    <property type="match status" value="1"/>
</dbReference>